<gene>
    <name evidence="2" type="ORF">DME_LOCUS7422</name>
</gene>
<dbReference type="OrthoDB" id="5850829at2759"/>
<dbReference type="Proteomes" id="UP000038040">
    <property type="component" value="Unplaced"/>
</dbReference>
<organism evidence="3 5">
    <name type="scientific">Dracunculus medinensis</name>
    <name type="common">Guinea worm</name>
    <dbReference type="NCBI Taxonomy" id="318479"/>
    <lineage>
        <taxon>Eukaryota</taxon>
        <taxon>Metazoa</taxon>
        <taxon>Ecdysozoa</taxon>
        <taxon>Nematoda</taxon>
        <taxon>Chromadorea</taxon>
        <taxon>Rhabditida</taxon>
        <taxon>Spirurina</taxon>
        <taxon>Dracunculoidea</taxon>
        <taxon>Dracunculidae</taxon>
        <taxon>Dracunculus</taxon>
    </lineage>
</organism>
<dbReference type="Proteomes" id="UP000274756">
    <property type="component" value="Unassembled WGS sequence"/>
</dbReference>
<proteinExistence type="predicted"/>
<reference evidence="5" key="1">
    <citation type="submission" date="2016-04" db="UniProtKB">
        <authorList>
            <consortium name="WormBaseParasite"/>
        </authorList>
    </citation>
    <scope>IDENTIFICATION</scope>
</reference>
<protein>
    <submittedName>
        <fullName evidence="2 5">Uncharacterized protein</fullName>
    </submittedName>
</protein>
<evidence type="ECO:0000313" key="5">
    <source>
        <dbReference type="WBParaSite" id="DME_0000326301-mRNA-1"/>
    </source>
</evidence>
<accession>A0A158Q3V3</accession>
<dbReference type="WBParaSite" id="DME_0000326301-mRNA-1">
    <property type="protein sequence ID" value="DME_0000326301-mRNA-1"/>
    <property type="gene ID" value="DME_0000326301"/>
</dbReference>
<name>A0A158Q3V3_DRAME</name>
<reference evidence="2 4" key="2">
    <citation type="submission" date="2018-11" db="EMBL/GenBank/DDBJ databases">
        <authorList>
            <consortium name="Pathogen Informatics"/>
        </authorList>
    </citation>
    <scope>NUCLEOTIDE SEQUENCE [LARGE SCALE GENOMIC DNA]</scope>
</reference>
<feature type="compositionally biased region" description="Low complexity" evidence="1">
    <location>
        <begin position="43"/>
        <end position="64"/>
    </location>
</feature>
<feature type="region of interest" description="Disordered" evidence="1">
    <location>
        <begin position="38"/>
        <end position="67"/>
    </location>
</feature>
<evidence type="ECO:0000313" key="2">
    <source>
        <dbReference type="EMBL" id="VDN57449.1"/>
    </source>
</evidence>
<sequence length="109" mass="12111">MSGDECGESKDSNNITNNALLNWDSNVNNWEDCHNCAENRRGSTASSTEESPPSDIPTSSTSSSQHTSNVFKAFIEAIDKNEINERPDLETQLKIMNWICSGAKKLVRF</sequence>
<evidence type="ECO:0000313" key="4">
    <source>
        <dbReference type="Proteomes" id="UP000274756"/>
    </source>
</evidence>
<evidence type="ECO:0000313" key="3">
    <source>
        <dbReference type="Proteomes" id="UP000038040"/>
    </source>
</evidence>
<dbReference type="AlphaFoldDB" id="A0A158Q3V3"/>
<keyword evidence="4" id="KW-1185">Reference proteome</keyword>
<evidence type="ECO:0000256" key="1">
    <source>
        <dbReference type="SAM" id="MobiDB-lite"/>
    </source>
</evidence>
<dbReference type="EMBL" id="UYYG01001160">
    <property type="protein sequence ID" value="VDN57449.1"/>
    <property type="molecule type" value="Genomic_DNA"/>
</dbReference>
<dbReference type="STRING" id="318479.A0A158Q3V3"/>